<dbReference type="Proteomes" id="UP000326202">
    <property type="component" value="Chromosome"/>
</dbReference>
<dbReference type="InterPro" id="IPR001915">
    <property type="entry name" value="Peptidase_M48"/>
</dbReference>
<dbReference type="PANTHER" id="PTHR10120">
    <property type="entry name" value="CAAX PRENYL PROTEASE 1"/>
    <property type="match status" value="1"/>
</dbReference>
<evidence type="ECO:0000313" key="17">
    <source>
        <dbReference type="EMBL" id="QEX18882.1"/>
    </source>
</evidence>
<proteinExistence type="inferred from homology"/>
<evidence type="ECO:0000256" key="11">
    <source>
        <dbReference type="PIRSR" id="PIRSR627057-1"/>
    </source>
</evidence>
<feature type="transmembrane region" description="Helical" evidence="14">
    <location>
        <begin position="101"/>
        <end position="126"/>
    </location>
</feature>
<comment type="cofactor">
    <cofactor evidence="12 13">
        <name>Zn(2+)</name>
        <dbReference type="ChEBI" id="CHEBI:29105"/>
    </cofactor>
    <text evidence="12 13">Binds 1 zinc ion per subunit.</text>
</comment>
<dbReference type="GO" id="GO:0071586">
    <property type="term" value="P:CAAX-box protein processing"/>
    <property type="evidence" value="ECO:0007669"/>
    <property type="project" value="InterPro"/>
</dbReference>
<keyword evidence="6" id="KW-0256">Endoplasmic reticulum</keyword>
<dbReference type="GO" id="GO:0046872">
    <property type="term" value="F:metal ion binding"/>
    <property type="evidence" value="ECO:0007669"/>
    <property type="project" value="UniProtKB-KW"/>
</dbReference>
<evidence type="ECO:0000256" key="12">
    <source>
        <dbReference type="PIRSR" id="PIRSR627057-2"/>
    </source>
</evidence>
<feature type="active site" evidence="11">
    <location>
        <position position="276"/>
    </location>
</feature>
<comment type="subcellular location">
    <subcellularLocation>
        <location evidence="1">Endoplasmic reticulum membrane</location>
        <topology evidence="1">Multi-pass membrane protein</topology>
    </subcellularLocation>
</comment>
<protein>
    <submittedName>
        <fullName evidence="17">Peptidase</fullName>
    </submittedName>
</protein>
<feature type="transmembrane region" description="Helical" evidence="14">
    <location>
        <begin position="147"/>
        <end position="166"/>
    </location>
</feature>
<evidence type="ECO:0000256" key="3">
    <source>
        <dbReference type="ARBA" id="ARBA00022692"/>
    </source>
</evidence>
<evidence type="ECO:0000256" key="5">
    <source>
        <dbReference type="ARBA" id="ARBA00022801"/>
    </source>
</evidence>
<keyword evidence="3 14" id="KW-0812">Transmembrane</keyword>
<gene>
    <name evidence="17" type="ORF">FRZ44_41930</name>
</gene>
<evidence type="ECO:0000256" key="9">
    <source>
        <dbReference type="ARBA" id="ARBA00023049"/>
    </source>
</evidence>
<keyword evidence="8 14" id="KW-1133">Transmembrane helix</keyword>
<evidence type="ECO:0000256" key="4">
    <source>
        <dbReference type="ARBA" id="ARBA00022723"/>
    </source>
</evidence>
<feature type="binding site" evidence="12">
    <location>
        <position position="279"/>
    </location>
    <ligand>
        <name>Zn(2+)</name>
        <dbReference type="ChEBI" id="CHEBI:29105"/>
        <note>catalytic</note>
    </ligand>
</feature>
<reference evidence="17 18" key="1">
    <citation type="submission" date="2019-08" db="EMBL/GenBank/DDBJ databases">
        <title>Hyperibacter terrae gen. nov., sp. nov. and Hyperibacter viscosus sp. nov., two new members in the family Rhodospirillaceae isolated from the rhizosphere of Hypericum perforatum.</title>
        <authorList>
            <person name="Noviana Z."/>
        </authorList>
    </citation>
    <scope>NUCLEOTIDE SEQUENCE [LARGE SCALE GENOMIC DNA]</scope>
    <source>
        <strain evidence="17 18">R5913</strain>
    </source>
</reference>
<evidence type="ECO:0000256" key="8">
    <source>
        <dbReference type="ARBA" id="ARBA00022989"/>
    </source>
</evidence>
<keyword evidence="4 12" id="KW-0479">Metal-binding</keyword>
<dbReference type="GO" id="GO:0004222">
    <property type="term" value="F:metalloendopeptidase activity"/>
    <property type="evidence" value="ECO:0007669"/>
    <property type="project" value="InterPro"/>
</dbReference>
<organism evidence="17 18">
    <name type="scientific">Hypericibacter terrae</name>
    <dbReference type="NCBI Taxonomy" id="2602015"/>
    <lineage>
        <taxon>Bacteria</taxon>
        <taxon>Pseudomonadati</taxon>
        <taxon>Pseudomonadota</taxon>
        <taxon>Alphaproteobacteria</taxon>
        <taxon>Rhodospirillales</taxon>
        <taxon>Dongiaceae</taxon>
        <taxon>Hypericibacter</taxon>
    </lineage>
</organism>
<accession>A0A5J6MML5</accession>
<keyword evidence="7 12" id="KW-0862">Zinc</keyword>
<keyword evidence="9 13" id="KW-0482">Metalloprotease</keyword>
<feature type="binding site" evidence="12">
    <location>
        <position position="275"/>
    </location>
    <ligand>
        <name>Zn(2+)</name>
        <dbReference type="ChEBI" id="CHEBI:29105"/>
        <note>catalytic</note>
    </ligand>
</feature>
<dbReference type="CDD" id="cd07343">
    <property type="entry name" value="M48A_Zmpste24p_like"/>
    <property type="match status" value="1"/>
</dbReference>
<evidence type="ECO:0000256" key="14">
    <source>
        <dbReference type="SAM" id="Phobius"/>
    </source>
</evidence>
<dbReference type="KEGG" id="htq:FRZ44_41930"/>
<dbReference type="FunFam" id="3.30.2010.10:FF:000002">
    <property type="entry name" value="CAAX prenyl protease"/>
    <property type="match status" value="1"/>
</dbReference>
<evidence type="ECO:0000313" key="18">
    <source>
        <dbReference type="Proteomes" id="UP000326202"/>
    </source>
</evidence>
<feature type="binding site" evidence="12">
    <location>
        <position position="357"/>
    </location>
    <ligand>
        <name>Zn(2+)</name>
        <dbReference type="ChEBI" id="CHEBI:29105"/>
        <note>catalytic</note>
    </ligand>
</feature>
<evidence type="ECO:0000256" key="7">
    <source>
        <dbReference type="ARBA" id="ARBA00022833"/>
    </source>
</evidence>
<evidence type="ECO:0000256" key="6">
    <source>
        <dbReference type="ARBA" id="ARBA00022824"/>
    </source>
</evidence>
<feature type="transmembrane region" description="Helical" evidence="14">
    <location>
        <begin position="67"/>
        <end position="89"/>
    </location>
</feature>
<keyword evidence="5 13" id="KW-0378">Hydrolase</keyword>
<sequence length="413" mass="45820">MFLTVVAVAIMASFLFDLWLDRRQIHHVLVHRERVPAAFQGALSIEEHQKAAAYTVARRRFGIKRELAGMVLSLLLLVGGGFAFINSVVATTFGTGYVGSLALVAIIAGIGGLVALPFAYVGTFSIEAAFGFNRTTRKLFFVDRAKSVALAIAFATPLVLAADFAMRQLGSWWWFAVWGIFVAFNLLALLIVPTFIMPLFNKFEVLKDEVLKSRIEALMKRCGFHPKGVYRMDGSKRSGHGNAFFTGFGPSKRIVLFDTLLEKLTPEEIEAVLAHELGHFKLRHVLRRLLTYFGASLVILAFLGWLFRQDGFYRGFGVDPAIAHAMPMTGLLLFFLLFPLVSTWFRALPNHVSRRQEFEADAYAANHANSRELASALVKLHRDNAATLTSDPIYSAVNDTHPSAAQRIARLAA</sequence>
<feature type="active site" description="Proton donor" evidence="11">
    <location>
        <position position="361"/>
    </location>
</feature>
<dbReference type="AlphaFoldDB" id="A0A5J6MML5"/>
<dbReference type="Pfam" id="PF01435">
    <property type="entry name" value="Peptidase_M48"/>
    <property type="match status" value="1"/>
</dbReference>
<dbReference type="Pfam" id="PF16491">
    <property type="entry name" value="Peptidase_M48_N"/>
    <property type="match status" value="1"/>
</dbReference>
<evidence type="ECO:0000256" key="13">
    <source>
        <dbReference type="RuleBase" id="RU003983"/>
    </source>
</evidence>
<evidence type="ECO:0000259" key="16">
    <source>
        <dbReference type="Pfam" id="PF16491"/>
    </source>
</evidence>
<feature type="transmembrane region" description="Helical" evidence="14">
    <location>
        <begin position="289"/>
        <end position="307"/>
    </location>
</feature>
<evidence type="ECO:0000256" key="1">
    <source>
        <dbReference type="ARBA" id="ARBA00004477"/>
    </source>
</evidence>
<feature type="domain" description="Peptidase M48" evidence="15">
    <location>
        <begin position="207"/>
        <end position="412"/>
    </location>
</feature>
<dbReference type="Gene3D" id="3.30.2010.10">
    <property type="entry name" value="Metalloproteases ('zincins'), catalytic domain"/>
    <property type="match status" value="1"/>
</dbReference>
<keyword evidence="2 13" id="KW-0645">Protease</keyword>
<dbReference type="InterPro" id="IPR032456">
    <property type="entry name" value="Peptidase_M48_N"/>
</dbReference>
<comment type="similarity">
    <text evidence="13">Belongs to the peptidase M48 family.</text>
</comment>
<feature type="transmembrane region" description="Helical" evidence="14">
    <location>
        <begin position="172"/>
        <end position="197"/>
    </location>
</feature>
<keyword evidence="18" id="KW-1185">Reference proteome</keyword>
<evidence type="ECO:0000256" key="10">
    <source>
        <dbReference type="ARBA" id="ARBA00023136"/>
    </source>
</evidence>
<dbReference type="RefSeq" id="WP_225308378.1">
    <property type="nucleotide sequence ID" value="NZ_CP042906.1"/>
</dbReference>
<feature type="transmembrane region" description="Helical" evidence="14">
    <location>
        <begin position="327"/>
        <end position="345"/>
    </location>
</feature>
<dbReference type="InterPro" id="IPR027057">
    <property type="entry name" value="CAXX_Prtase_1"/>
</dbReference>
<keyword evidence="10 14" id="KW-0472">Membrane</keyword>
<feature type="domain" description="CAAX prenyl protease 1 N-terminal" evidence="16">
    <location>
        <begin position="24"/>
        <end position="202"/>
    </location>
</feature>
<evidence type="ECO:0000256" key="2">
    <source>
        <dbReference type="ARBA" id="ARBA00022670"/>
    </source>
</evidence>
<name>A0A5J6MML5_9PROT</name>
<evidence type="ECO:0000259" key="15">
    <source>
        <dbReference type="Pfam" id="PF01435"/>
    </source>
</evidence>
<dbReference type="EMBL" id="CP042906">
    <property type="protein sequence ID" value="QEX18882.1"/>
    <property type="molecule type" value="Genomic_DNA"/>
</dbReference>